<sequence>MAVSYIPTYHNLSVTPQGLGTFKINYVEAGSPDLPTVLLLHGFPSSSTQFRDFIPLLSDDYHVFAPDLPGFGLTEPPKDLKYTFDNLAKAISAWLVALNVTSYAVYMFDYGAPVAQRLALENPEQVKAIITQNGNAYDIGFGHPFWSPIEALWQSNNSAEDREWLRDNYLTIAGTKMQYVTGVPKEDRALVNPAAWTTDYLMNVAGKENEEHQLDLFFDYRNNKVMYPKVHEYFRKSQVPLLAVWGKNDPVFEHAEAYKQDLPNAEVRLLDTGHFALETKRWEIARIMVDFLKKVEF</sequence>
<proteinExistence type="predicted"/>
<name>A0ACC3N2Z6_9PEZI</name>
<reference evidence="1" key="1">
    <citation type="submission" date="2023-07" db="EMBL/GenBank/DDBJ databases">
        <title>Black Yeasts Isolated from many extreme environments.</title>
        <authorList>
            <person name="Coleine C."/>
            <person name="Stajich J.E."/>
            <person name="Selbmann L."/>
        </authorList>
    </citation>
    <scope>NUCLEOTIDE SEQUENCE</scope>
    <source>
        <strain evidence="1">CCFEE 5714</strain>
    </source>
</reference>
<organism evidence="1 2">
    <name type="scientific">Vermiconidia calcicola</name>
    <dbReference type="NCBI Taxonomy" id="1690605"/>
    <lineage>
        <taxon>Eukaryota</taxon>
        <taxon>Fungi</taxon>
        <taxon>Dikarya</taxon>
        <taxon>Ascomycota</taxon>
        <taxon>Pezizomycotina</taxon>
        <taxon>Dothideomycetes</taxon>
        <taxon>Dothideomycetidae</taxon>
        <taxon>Mycosphaerellales</taxon>
        <taxon>Extremaceae</taxon>
        <taxon>Vermiconidia</taxon>
    </lineage>
</organism>
<keyword evidence="2" id="KW-1185">Reference proteome</keyword>
<dbReference type="Proteomes" id="UP001281147">
    <property type="component" value="Unassembled WGS sequence"/>
</dbReference>
<evidence type="ECO:0000313" key="1">
    <source>
        <dbReference type="EMBL" id="KAK3709017.1"/>
    </source>
</evidence>
<evidence type="ECO:0000313" key="2">
    <source>
        <dbReference type="Proteomes" id="UP001281147"/>
    </source>
</evidence>
<gene>
    <name evidence="1" type="ORF">LTR37_011181</name>
</gene>
<dbReference type="EMBL" id="JAUTXU010000096">
    <property type="protein sequence ID" value="KAK3709017.1"/>
    <property type="molecule type" value="Genomic_DNA"/>
</dbReference>
<comment type="caution">
    <text evidence="1">The sequence shown here is derived from an EMBL/GenBank/DDBJ whole genome shotgun (WGS) entry which is preliminary data.</text>
</comment>
<accession>A0ACC3N2Z6</accession>
<protein>
    <submittedName>
        <fullName evidence="1">Uncharacterized protein</fullName>
    </submittedName>
</protein>